<evidence type="ECO:0000313" key="4">
    <source>
        <dbReference type="Proteomes" id="UP000637423"/>
    </source>
</evidence>
<name>A0A916U5D4_9BURK</name>
<evidence type="ECO:0000256" key="1">
    <source>
        <dbReference type="SAM" id="Phobius"/>
    </source>
</evidence>
<dbReference type="EMBL" id="BMED01000001">
    <property type="protein sequence ID" value="GGC59405.1"/>
    <property type="molecule type" value="Genomic_DNA"/>
</dbReference>
<keyword evidence="1" id="KW-1133">Transmembrane helix</keyword>
<keyword evidence="1" id="KW-0472">Membrane</keyword>
<sequence>MTMPLKTPQNFHRSMWERSFHAVLFEISAIAISAPLLVGVMGITLSDAGMLTIFVSLIAMLWNLVFNILFDRALRHWQLTRNMKARVVHATAFELGLLLMVVPLAAWWLNLSLLEAFVLDIGLILFFLPYTLIFNWAYDNLRAILLRHRSAAVL</sequence>
<reference evidence="3" key="1">
    <citation type="journal article" date="2014" name="Int. J. Syst. Evol. Microbiol.">
        <title>Complete genome sequence of Corynebacterium casei LMG S-19264T (=DSM 44701T), isolated from a smear-ripened cheese.</title>
        <authorList>
            <consortium name="US DOE Joint Genome Institute (JGI-PGF)"/>
            <person name="Walter F."/>
            <person name="Albersmeier A."/>
            <person name="Kalinowski J."/>
            <person name="Ruckert C."/>
        </authorList>
    </citation>
    <scope>NUCLEOTIDE SEQUENCE</scope>
    <source>
        <strain evidence="3">CGMCC 1.10998</strain>
    </source>
</reference>
<feature type="domain" description="Chlorhexidine efflux transporter" evidence="2">
    <location>
        <begin position="81"/>
        <end position="143"/>
    </location>
</feature>
<keyword evidence="1" id="KW-0812">Transmembrane</keyword>
<feature type="transmembrane region" description="Helical" evidence="1">
    <location>
        <begin position="91"/>
        <end position="110"/>
    </location>
</feature>
<dbReference type="Pfam" id="PF05232">
    <property type="entry name" value="BTP"/>
    <property type="match status" value="2"/>
</dbReference>
<comment type="caution">
    <text evidence="3">The sequence shown here is derived from an EMBL/GenBank/DDBJ whole genome shotgun (WGS) entry which is preliminary data.</text>
</comment>
<reference evidence="3" key="2">
    <citation type="submission" date="2020-09" db="EMBL/GenBank/DDBJ databases">
        <authorList>
            <person name="Sun Q."/>
            <person name="Zhou Y."/>
        </authorList>
    </citation>
    <scope>NUCLEOTIDE SEQUENCE</scope>
    <source>
        <strain evidence="3">CGMCC 1.10998</strain>
    </source>
</reference>
<dbReference type="InterPro" id="IPR007896">
    <property type="entry name" value="BTP_bacteria"/>
</dbReference>
<organism evidence="3 4">
    <name type="scientific">Undibacterium terreum</name>
    <dbReference type="NCBI Taxonomy" id="1224302"/>
    <lineage>
        <taxon>Bacteria</taxon>
        <taxon>Pseudomonadati</taxon>
        <taxon>Pseudomonadota</taxon>
        <taxon>Betaproteobacteria</taxon>
        <taxon>Burkholderiales</taxon>
        <taxon>Oxalobacteraceae</taxon>
        <taxon>Undibacterium</taxon>
    </lineage>
</organism>
<keyword evidence="4" id="KW-1185">Reference proteome</keyword>
<accession>A0A916U5D4</accession>
<evidence type="ECO:0000259" key="2">
    <source>
        <dbReference type="Pfam" id="PF05232"/>
    </source>
</evidence>
<feature type="transmembrane region" description="Helical" evidence="1">
    <location>
        <begin position="49"/>
        <end position="70"/>
    </location>
</feature>
<dbReference type="NCBIfam" id="NF033665">
    <property type="entry name" value="PACE_efflu_PCE"/>
    <property type="match status" value="1"/>
</dbReference>
<evidence type="ECO:0000313" key="3">
    <source>
        <dbReference type="EMBL" id="GGC59405.1"/>
    </source>
</evidence>
<proteinExistence type="predicted"/>
<feature type="domain" description="Chlorhexidine efflux transporter" evidence="2">
    <location>
        <begin position="13"/>
        <end position="75"/>
    </location>
</feature>
<dbReference type="NCBIfam" id="NF033664">
    <property type="entry name" value="PACE_transport"/>
    <property type="match status" value="1"/>
</dbReference>
<feature type="transmembrane region" description="Helical" evidence="1">
    <location>
        <begin position="20"/>
        <end position="43"/>
    </location>
</feature>
<feature type="transmembrane region" description="Helical" evidence="1">
    <location>
        <begin position="116"/>
        <end position="138"/>
    </location>
</feature>
<dbReference type="Proteomes" id="UP000637423">
    <property type="component" value="Unassembled WGS sequence"/>
</dbReference>
<dbReference type="InterPro" id="IPR058208">
    <property type="entry name" value="PACE"/>
</dbReference>
<dbReference type="AlphaFoldDB" id="A0A916U5D4"/>
<gene>
    <name evidence="3" type="ORF">GCM10011396_02900</name>
</gene>
<protein>
    <submittedName>
        <fullName evidence="3">Membrane protein</fullName>
    </submittedName>
</protein>